<feature type="region of interest" description="Disordered" evidence="1">
    <location>
        <begin position="1"/>
        <end position="31"/>
    </location>
</feature>
<evidence type="ECO:0000313" key="3">
    <source>
        <dbReference type="Proteomes" id="UP000000488"/>
    </source>
</evidence>
<proteinExistence type="predicted"/>
<protein>
    <submittedName>
        <fullName evidence="2">Uncharacterized protein</fullName>
    </submittedName>
</protein>
<evidence type="ECO:0000313" key="2">
    <source>
        <dbReference type="EMBL" id="AEI66911.1"/>
    </source>
</evidence>
<name>F8C6W9_MYXFH</name>
<organism evidence="2 3">
    <name type="scientific">Myxococcus fulvus (strain ATCC BAA-855 / HW-1)</name>
    <dbReference type="NCBI Taxonomy" id="483219"/>
    <lineage>
        <taxon>Bacteria</taxon>
        <taxon>Pseudomonadati</taxon>
        <taxon>Myxococcota</taxon>
        <taxon>Myxococcia</taxon>
        <taxon>Myxococcales</taxon>
        <taxon>Cystobacterineae</taxon>
        <taxon>Myxococcaceae</taxon>
        <taxon>Myxococcus</taxon>
    </lineage>
</organism>
<accession>F8C6W9</accession>
<evidence type="ECO:0000256" key="1">
    <source>
        <dbReference type="SAM" id="MobiDB-lite"/>
    </source>
</evidence>
<sequence length="31" mass="2871">MDAPVWNGLTGGGVGTEPKSGVIGSPAGMGA</sequence>
<gene>
    <name evidence="2" type="ordered locus">LILAB_25090</name>
</gene>
<dbReference type="EMBL" id="CP002830">
    <property type="protein sequence ID" value="AEI66911.1"/>
    <property type="molecule type" value="Genomic_DNA"/>
</dbReference>
<dbReference type="HOGENOM" id="CLU_3397527_0_0_7"/>
<dbReference type="Proteomes" id="UP000000488">
    <property type="component" value="Chromosome"/>
</dbReference>
<dbReference type="KEGG" id="mfu:LILAB_25090"/>
<reference evidence="2 3" key="1">
    <citation type="journal article" date="2011" name="J. Bacteriol.">
        <title>Genome sequence of the halotolerant marine bacterium Myxococcus fulvus HW-1.</title>
        <authorList>
            <person name="Li Z.F."/>
            <person name="Li X."/>
            <person name="Liu H."/>
            <person name="Liu X."/>
            <person name="Han K."/>
            <person name="Wu Z.H."/>
            <person name="Hu W."/>
            <person name="Li F.F."/>
            <person name="Li Y.Z."/>
        </authorList>
    </citation>
    <scope>NUCLEOTIDE SEQUENCE [LARGE SCALE GENOMIC DNA]</scope>
    <source>
        <strain evidence="3">ATCC BAA-855 / HW-1</strain>
    </source>
</reference>
<dbReference type="AlphaFoldDB" id="F8C6W9"/>